<protein>
    <submittedName>
        <fullName evidence="1">RNA binding motif protein 24</fullName>
    </submittedName>
</protein>
<dbReference type="Proteomes" id="UP000728185">
    <property type="component" value="Unassembled WGS sequence"/>
</dbReference>
<accession>A0A8E0S0W5</accession>
<evidence type="ECO:0000313" key="2">
    <source>
        <dbReference type="Proteomes" id="UP000728185"/>
    </source>
</evidence>
<evidence type="ECO:0000313" key="1">
    <source>
        <dbReference type="EMBL" id="KAA0197544.1"/>
    </source>
</evidence>
<proteinExistence type="predicted"/>
<gene>
    <name evidence="1" type="ORF">FBUS_09646</name>
</gene>
<dbReference type="EMBL" id="LUCM01002318">
    <property type="protein sequence ID" value="KAA0197544.1"/>
    <property type="molecule type" value="Genomic_DNA"/>
</dbReference>
<comment type="caution">
    <text evidence="1">The sequence shown here is derived from an EMBL/GenBank/DDBJ whole genome shotgun (WGS) entry which is preliminary data.</text>
</comment>
<dbReference type="AlphaFoldDB" id="A0A8E0S0W5"/>
<reference evidence="1" key="1">
    <citation type="submission" date="2019-05" db="EMBL/GenBank/DDBJ databases">
        <title>Annotation for the trematode Fasciolopsis buski.</title>
        <authorList>
            <person name="Choi Y.-J."/>
        </authorList>
    </citation>
    <scope>NUCLEOTIDE SEQUENCE</scope>
    <source>
        <strain evidence="1">HT</strain>
        <tissue evidence="1">Whole worm</tissue>
    </source>
</reference>
<dbReference type="OrthoDB" id="4207594at2759"/>
<organism evidence="1 2">
    <name type="scientific">Fasciolopsis buskii</name>
    <dbReference type="NCBI Taxonomy" id="27845"/>
    <lineage>
        <taxon>Eukaryota</taxon>
        <taxon>Metazoa</taxon>
        <taxon>Spiralia</taxon>
        <taxon>Lophotrochozoa</taxon>
        <taxon>Platyhelminthes</taxon>
        <taxon>Trematoda</taxon>
        <taxon>Digenea</taxon>
        <taxon>Plagiorchiida</taxon>
        <taxon>Echinostomata</taxon>
        <taxon>Echinostomatoidea</taxon>
        <taxon>Fasciolidae</taxon>
        <taxon>Fasciolopsis</taxon>
    </lineage>
</organism>
<name>A0A8E0S0W5_9TREM</name>
<keyword evidence="2" id="KW-1185">Reference proteome</keyword>
<sequence length="387" mass="38600">MVRSEDALLAIRDPNPCIDGRKANVNLAVLGAKPRLIPGASNTLPTFFPLHSGLATADLQAATSYYNPAAAAAAAMNPMMATGLLSNFMSAASPTGLGSPVTTLTAGPGADGRLPHQLSLTPMNNGNVLFNYSPAVTSGNQVAALAAAAAATGGSPLTPSALALLMSAYGQGAAGMTLGTAVNGNAYLGLPASGHPGMPNLTGSSLLTLSPSTPNTLPLTGYTPSPTLLSSGPGQRNIGSEVSSPTDLNALSTAMAYQRLFGVTSGYAPVQSPLLSTPTASTINGSSTNCTTPTFGFNATLADHLSQLNNISANSGTSQTGYQTPVNGNTYPVDVNGVKISLTDGSNSQAIASGLHGTIPGLGAHPSSSTVLQPRDGVDCTNGSMAF</sequence>